<gene>
    <name evidence="1" type="ORF">PHMEG_00040649</name>
</gene>
<comment type="caution">
    <text evidence="1">The sequence shown here is derived from an EMBL/GenBank/DDBJ whole genome shotgun (WGS) entry which is preliminary data.</text>
</comment>
<dbReference type="AlphaFoldDB" id="A0A225UDI3"/>
<dbReference type="EMBL" id="NBNE01021411">
    <property type="protein sequence ID" value="OWY90970.1"/>
    <property type="molecule type" value="Genomic_DNA"/>
</dbReference>
<evidence type="ECO:0000313" key="1">
    <source>
        <dbReference type="EMBL" id="OWY90970.1"/>
    </source>
</evidence>
<keyword evidence="2" id="KW-1185">Reference proteome</keyword>
<dbReference type="Proteomes" id="UP000198211">
    <property type="component" value="Unassembled WGS sequence"/>
</dbReference>
<organism evidence="1 2">
    <name type="scientific">Phytophthora megakarya</name>
    <dbReference type="NCBI Taxonomy" id="4795"/>
    <lineage>
        <taxon>Eukaryota</taxon>
        <taxon>Sar</taxon>
        <taxon>Stramenopiles</taxon>
        <taxon>Oomycota</taxon>
        <taxon>Peronosporomycetes</taxon>
        <taxon>Peronosporales</taxon>
        <taxon>Peronosporaceae</taxon>
        <taxon>Phytophthora</taxon>
    </lineage>
</organism>
<name>A0A225UDI3_9STRA</name>
<protein>
    <submittedName>
        <fullName evidence="1">Uncharacterized protein</fullName>
    </submittedName>
</protein>
<proteinExistence type="predicted"/>
<accession>A0A225UDI3</accession>
<feature type="non-terminal residue" evidence="1">
    <location>
        <position position="81"/>
    </location>
</feature>
<reference evidence="2" key="1">
    <citation type="submission" date="2017-03" db="EMBL/GenBank/DDBJ databases">
        <title>Phytopthora megakarya and P. palmivora, two closely related causual agents of cacao black pod achieved similar genome size and gene model numbers by different mechanisms.</title>
        <authorList>
            <person name="Ali S."/>
            <person name="Shao J."/>
            <person name="Larry D.J."/>
            <person name="Kronmiller B."/>
            <person name="Shen D."/>
            <person name="Strem M.D."/>
            <person name="Melnick R.L."/>
            <person name="Guiltinan M.J."/>
            <person name="Tyler B.M."/>
            <person name="Meinhardt L.W."/>
            <person name="Bailey B.A."/>
        </authorList>
    </citation>
    <scope>NUCLEOTIDE SEQUENCE [LARGE SCALE GENOMIC DNA]</scope>
    <source>
        <strain evidence="2">zdho120</strain>
    </source>
</reference>
<evidence type="ECO:0000313" key="2">
    <source>
        <dbReference type="Proteomes" id="UP000198211"/>
    </source>
</evidence>
<dbReference type="OrthoDB" id="121044at2759"/>
<sequence>MNNDGKDKEVCASVRIKARLLWIAPDTAFKEAQRVNPFETNQFLITVSLLKVNINDPKLPRTGDVVMLTPYKFAVYRNSCQ</sequence>